<feature type="compositionally biased region" description="Low complexity" evidence="5">
    <location>
        <begin position="117"/>
        <end position="129"/>
    </location>
</feature>
<dbReference type="Pfam" id="PF06907">
    <property type="entry name" value="LXN"/>
    <property type="match status" value="1"/>
</dbReference>
<dbReference type="InterPro" id="IPR046350">
    <property type="entry name" value="Cystatin_sf"/>
</dbReference>
<dbReference type="FunFam" id="3.10.450.10:FF:000012">
    <property type="entry name" value="Retinoic acid receptor responder (tazarotene-induced) 1"/>
    <property type="match status" value="1"/>
</dbReference>
<comment type="similarity">
    <text evidence="1 4">Belongs to the protease inhibitor I47 (latexin) family.</text>
</comment>
<name>A0A8C0RNF0_CANLF</name>
<evidence type="ECO:0000256" key="1">
    <source>
        <dbReference type="ARBA" id="ARBA00010083"/>
    </source>
</evidence>
<dbReference type="InterPro" id="IPR009684">
    <property type="entry name" value="Latexin"/>
</dbReference>
<evidence type="ECO:0000256" key="3">
    <source>
        <dbReference type="ARBA" id="ARBA00022737"/>
    </source>
</evidence>
<feature type="domain" description="Cystatin LXN-type" evidence="6">
    <location>
        <begin position="296"/>
        <end position="399"/>
    </location>
</feature>
<dbReference type="GO" id="GO:0008191">
    <property type="term" value="F:metalloendopeptidase inhibitor activity"/>
    <property type="evidence" value="ECO:0007669"/>
    <property type="project" value="UniProtKB-UniRule"/>
</dbReference>
<accession>A0A8C0RNF0</accession>
<dbReference type="SUPFAM" id="SSF54403">
    <property type="entry name" value="Cystatin/monellin"/>
    <property type="match status" value="2"/>
</dbReference>
<feature type="compositionally biased region" description="Basic and acidic residues" evidence="5">
    <location>
        <begin position="1"/>
        <end position="13"/>
    </location>
</feature>
<sequence>RCREREAETRAEGGDPGSRPDPLRPQGPHFLSLNPVRGLRVPGTEPSGHHRCIPAVRLSSVRGSFRDFCFARRRRPRPNRSQRPREVPPTLAAASGAAGRGQLVCKTPREPRRPRSGRPGVALGRRTGAPEGGRGGGRGGGGSFVPAASSPLAPFDLPPTPGADTAGLQPAPGVLLVLRPLSSQVRAAGWGRGVPGAREPAATQPLPGVSPEHGRVGRQVDARRTCRVDLEFTAERYDPEVADGRLGRCSARVVFRHQKPRPAVNVTCTRFMETSRSRREDFLLYKRAKRLRAPLGATSIPNSHGWIDPSLRPIWDLAFLGSSYVLWERTTQTLHYYMAQLSSVNQWKTNEDAIDFDYTVLLHEFSTQEIIPCRIHLVWYPGKPLKVKYHCQELHTAQEGSGTEEGSAVAPTQPNNF</sequence>
<proteinExistence type="inferred from homology"/>
<feature type="region of interest" description="Disordered" evidence="5">
    <location>
        <begin position="1"/>
        <end position="50"/>
    </location>
</feature>
<keyword evidence="2 4" id="KW-0646">Protease inhibitor</keyword>
<feature type="domain" description="Cystatin LXN-type" evidence="6">
    <location>
        <begin position="164"/>
        <end position="276"/>
    </location>
</feature>
<evidence type="ECO:0000256" key="5">
    <source>
        <dbReference type="SAM" id="MobiDB-lite"/>
    </source>
</evidence>
<feature type="region of interest" description="Disordered" evidence="5">
    <location>
        <begin position="189"/>
        <end position="218"/>
    </location>
</feature>
<reference evidence="7" key="2">
    <citation type="submission" date="2025-08" db="UniProtKB">
        <authorList>
            <consortium name="Ensembl"/>
        </authorList>
    </citation>
    <scope>IDENTIFICATION</scope>
</reference>
<dbReference type="PROSITE" id="PS52033">
    <property type="entry name" value="CYSTATIN_LXN"/>
    <property type="match status" value="2"/>
</dbReference>
<evidence type="ECO:0000256" key="4">
    <source>
        <dbReference type="PROSITE-ProRule" id="PRU01377"/>
    </source>
</evidence>
<evidence type="ECO:0000313" key="8">
    <source>
        <dbReference type="Proteomes" id="UP000694429"/>
    </source>
</evidence>
<dbReference type="InterPro" id="IPR049897">
    <property type="entry name" value="CYSTATIN_LXN"/>
</dbReference>
<dbReference type="PANTHER" id="PTHR28591:SF2">
    <property type="entry name" value="RETINOIC ACID RECEPTOR RESPONDER PROTEIN 1"/>
    <property type="match status" value="1"/>
</dbReference>
<keyword evidence="3" id="KW-0677">Repeat</keyword>
<dbReference type="AlphaFoldDB" id="A0A8C0RNF0"/>
<dbReference type="Gene3D" id="3.10.450.10">
    <property type="match status" value="2"/>
</dbReference>
<evidence type="ECO:0000313" key="7">
    <source>
        <dbReference type="Ensembl" id="ENSCAFP00030030323.1"/>
    </source>
</evidence>
<dbReference type="Proteomes" id="UP000694429">
    <property type="component" value="Chromosome 23"/>
</dbReference>
<reference evidence="7" key="1">
    <citation type="submission" date="2019-03" db="EMBL/GenBank/DDBJ databases">
        <authorList>
            <person name="Warren W.C."/>
            <person name="Johnson G.S."/>
        </authorList>
    </citation>
    <scope>NUCLEOTIDE SEQUENCE [LARGE SCALE GENOMIC DNA]</scope>
    <source>
        <strain evidence="7">Basenji</strain>
    </source>
</reference>
<organism evidence="7 8">
    <name type="scientific">Canis lupus familiaris</name>
    <name type="common">Dog</name>
    <name type="synonym">Canis familiaris</name>
    <dbReference type="NCBI Taxonomy" id="9615"/>
    <lineage>
        <taxon>Eukaryota</taxon>
        <taxon>Metazoa</taxon>
        <taxon>Chordata</taxon>
        <taxon>Craniata</taxon>
        <taxon>Vertebrata</taxon>
        <taxon>Euteleostomi</taxon>
        <taxon>Mammalia</taxon>
        <taxon>Eutheria</taxon>
        <taxon>Laurasiatheria</taxon>
        <taxon>Carnivora</taxon>
        <taxon>Caniformia</taxon>
        <taxon>Canidae</taxon>
        <taxon>Canis</taxon>
    </lineage>
</organism>
<evidence type="ECO:0000259" key="6">
    <source>
        <dbReference type="PROSITE" id="PS52033"/>
    </source>
</evidence>
<feature type="region of interest" description="Disordered" evidence="5">
    <location>
        <begin position="398"/>
        <end position="417"/>
    </location>
</feature>
<feature type="compositionally biased region" description="Basic residues" evidence="5">
    <location>
        <begin position="72"/>
        <end position="82"/>
    </location>
</feature>
<protein>
    <recommendedName>
        <fullName evidence="6">Cystatin LXN-type domain-containing protein</fullName>
    </recommendedName>
</protein>
<feature type="region of interest" description="Disordered" evidence="5">
    <location>
        <begin position="72"/>
        <end position="168"/>
    </location>
</feature>
<dbReference type="PANTHER" id="PTHR28591">
    <property type="entry name" value="LATEXIN"/>
    <property type="match status" value="1"/>
</dbReference>
<dbReference type="Ensembl" id="ENSCAFT00030034776.1">
    <property type="protein sequence ID" value="ENSCAFP00030030323.1"/>
    <property type="gene ID" value="ENSCAFG00030018926.1"/>
</dbReference>
<evidence type="ECO:0000256" key="2">
    <source>
        <dbReference type="ARBA" id="ARBA00022690"/>
    </source>
</evidence>
<feature type="compositionally biased region" description="Gly residues" evidence="5">
    <location>
        <begin position="130"/>
        <end position="143"/>
    </location>
</feature>